<organism evidence="2 3">
    <name type="scientific">Coemansia aciculifera</name>
    <dbReference type="NCBI Taxonomy" id="417176"/>
    <lineage>
        <taxon>Eukaryota</taxon>
        <taxon>Fungi</taxon>
        <taxon>Fungi incertae sedis</taxon>
        <taxon>Zoopagomycota</taxon>
        <taxon>Kickxellomycotina</taxon>
        <taxon>Kickxellomycetes</taxon>
        <taxon>Kickxellales</taxon>
        <taxon>Kickxellaceae</taxon>
        <taxon>Coemansia</taxon>
    </lineage>
</organism>
<dbReference type="InterPro" id="IPR053858">
    <property type="entry name" value="Arb2_dom"/>
</dbReference>
<proteinExistence type="predicted"/>
<name>A0A9W8IPZ7_9FUNG</name>
<dbReference type="EMBL" id="JANBUY010000151">
    <property type="protein sequence ID" value="KAJ2862777.1"/>
    <property type="molecule type" value="Genomic_DNA"/>
</dbReference>
<accession>A0A9W8IPZ7</accession>
<keyword evidence="3" id="KW-1185">Reference proteome</keyword>
<evidence type="ECO:0000313" key="3">
    <source>
        <dbReference type="Proteomes" id="UP001140074"/>
    </source>
</evidence>
<comment type="caution">
    <text evidence="2">The sequence shown here is derived from an EMBL/GenBank/DDBJ whole genome shotgun (WGS) entry which is preliminary data.</text>
</comment>
<evidence type="ECO:0000313" key="2">
    <source>
        <dbReference type="EMBL" id="KAJ2862777.1"/>
    </source>
</evidence>
<dbReference type="PANTHER" id="PTHR21357:SF5">
    <property type="entry name" value="SI:CH73-41E3.7"/>
    <property type="match status" value="1"/>
</dbReference>
<dbReference type="GO" id="GO:0031048">
    <property type="term" value="P:regulatory ncRNA-mediated heterochromatin formation"/>
    <property type="evidence" value="ECO:0007669"/>
    <property type="project" value="TreeGrafter"/>
</dbReference>
<dbReference type="Pfam" id="PF22749">
    <property type="entry name" value="Arb2"/>
    <property type="match status" value="1"/>
</dbReference>
<protein>
    <recommendedName>
        <fullName evidence="1">Arb2 domain-containing protein</fullName>
    </recommendedName>
</protein>
<dbReference type="Proteomes" id="UP001140074">
    <property type="component" value="Unassembled WGS sequence"/>
</dbReference>
<reference evidence="2" key="1">
    <citation type="submission" date="2022-07" db="EMBL/GenBank/DDBJ databases">
        <title>Phylogenomic reconstructions and comparative analyses of Kickxellomycotina fungi.</title>
        <authorList>
            <person name="Reynolds N.K."/>
            <person name="Stajich J.E."/>
            <person name="Barry K."/>
            <person name="Grigoriev I.V."/>
            <person name="Crous P."/>
            <person name="Smith M.E."/>
        </authorList>
    </citation>
    <scope>NUCLEOTIDE SEQUENCE</scope>
    <source>
        <strain evidence="2">RSA 476</strain>
    </source>
</reference>
<feature type="domain" description="Arb2" evidence="1">
    <location>
        <begin position="16"/>
        <end position="267"/>
    </location>
</feature>
<dbReference type="InterPro" id="IPR048263">
    <property type="entry name" value="Arb2"/>
</dbReference>
<sequence length="372" mass="40507">MFIRPRKPAPEPHVRHTLSELGYEFDLTSGKLRNTSTGEPYEYNTYGSDKKKNAELYQSLLAPASRDVYRILVESDLHMEPIAVPDSRQPHCNIYVTPGGLSQKHLVVIVTGHGVNGGVWAWNVLVKEGLRAGSVIEYVRGCVQRGYGVLVLNPNENIVATDGFPETFNTYVGHSTPIHGSETPDEHVGFVWSRIIRGSLAETVAFVTFNTAGIAVVDLLKHDYAQFISKSVGIVFIDSAHSTFKLEREALGWLRLAAKQWENSAEPADSLVENDRVGCVAVSAGNSSDCRELVPIACMESVLEYISSCFERGLIEDPLDGEISDDSVGAVDFSGAEPGSDTDAIEDLAAIDSIQVVQPGGHVVDDGYIGWD</sequence>
<gene>
    <name evidence="2" type="ORF">GGH94_004043</name>
</gene>
<dbReference type="PANTHER" id="PTHR21357">
    <property type="entry name" value="FAM172 FAMILY PROTEIN HOMOLOG CG10038"/>
    <property type="match status" value="1"/>
</dbReference>
<evidence type="ECO:0000259" key="1">
    <source>
        <dbReference type="Pfam" id="PF22749"/>
    </source>
</evidence>
<dbReference type="GO" id="GO:0005634">
    <property type="term" value="C:nucleus"/>
    <property type="evidence" value="ECO:0007669"/>
    <property type="project" value="TreeGrafter"/>
</dbReference>
<dbReference type="AlphaFoldDB" id="A0A9W8IPZ7"/>
<dbReference type="GO" id="GO:0035197">
    <property type="term" value="F:siRNA binding"/>
    <property type="evidence" value="ECO:0007669"/>
    <property type="project" value="TreeGrafter"/>
</dbReference>